<proteinExistence type="inferred from homology"/>
<dbReference type="Proteomes" id="UP000660454">
    <property type="component" value="Unassembled WGS sequence"/>
</dbReference>
<name>A0ABQ4GZ20_9ACTN</name>
<evidence type="ECO:0000256" key="1">
    <source>
        <dbReference type="ARBA" id="ARBA00008361"/>
    </source>
</evidence>
<keyword evidence="2" id="KW-0489">Methyltransferase</keyword>
<evidence type="ECO:0000313" key="6">
    <source>
        <dbReference type="Proteomes" id="UP000660454"/>
    </source>
</evidence>
<evidence type="ECO:0000256" key="2">
    <source>
        <dbReference type="ARBA" id="ARBA00022603"/>
    </source>
</evidence>
<evidence type="ECO:0000313" key="5">
    <source>
        <dbReference type="EMBL" id="GIH66637.1"/>
    </source>
</evidence>
<keyword evidence="3" id="KW-0808">Transferase</keyword>
<gene>
    <name evidence="5" type="ORF">Msi02_74540</name>
</gene>
<keyword evidence="6" id="KW-1185">Reference proteome</keyword>
<evidence type="ECO:0000256" key="3">
    <source>
        <dbReference type="ARBA" id="ARBA00022679"/>
    </source>
</evidence>
<accession>A0ABQ4GZ20</accession>
<sequence>MRRTDYDTEQYQDYARGRALTEQQLQAWISAFGALLPERRPLAGLDVGSGTGRFTPALARAFGPVTGVEPSVRMREKAQAQSRHPGVRYLAGSAEDIPVASGSADYAVILQVWHHVQDKPRAARELARVLRPAGRLLLRSGFSDHMPRIWWLDYFPRGFEVDASMFQPLHEVIETFTSAGWRVAGFGTVTEPSSGTRGEMLERLRLRTHSVFAHFTPDELEAGFRRLEQAVAADPGAPAPAEPALLLTLERRYPAGTGYRTRGFSEAAAVARRGDRSACRGAG</sequence>
<dbReference type="CDD" id="cd02440">
    <property type="entry name" value="AdoMet_MTases"/>
    <property type="match status" value="1"/>
</dbReference>
<dbReference type="InterPro" id="IPR013216">
    <property type="entry name" value="Methyltransf_11"/>
</dbReference>
<dbReference type="Pfam" id="PF08241">
    <property type="entry name" value="Methyltransf_11"/>
    <property type="match status" value="1"/>
</dbReference>
<dbReference type="SUPFAM" id="SSF53335">
    <property type="entry name" value="S-adenosyl-L-methionine-dependent methyltransferases"/>
    <property type="match status" value="1"/>
</dbReference>
<dbReference type="InterPro" id="IPR029063">
    <property type="entry name" value="SAM-dependent_MTases_sf"/>
</dbReference>
<dbReference type="Gene3D" id="3.40.50.150">
    <property type="entry name" value="Vaccinia Virus protein VP39"/>
    <property type="match status" value="1"/>
</dbReference>
<comment type="similarity">
    <text evidence="1">Belongs to the methyltransferase superfamily.</text>
</comment>
<dbReference type="EMBL" id="BOOF01000056">
    <property type="protein sequence ID" value="GIH66637.1"/>
    <property type="molecule type" value="Genomic_DNA"/>
</dbReference>
<dbReference type="PANTHER" id="PTHR44942:SF4">
    <property type="entry name" value="METHYLTRANSFERASE TYPE 11 DOMAIN-CONTAINING PROTEIN"/>
    <property type="match status" value="1"/>
</dbReference>
<comment type="caution">
    <text evidence="5">The sequence shown here is derived from an EMBL/GenBank/DDBJ whole genome shotgun (WGS) entry which is preliminary data.</text>
</comment>
<reference evidence="5 6" key="1">
    <citation type="submission" date="2021-01" db="EMBL/GenBank/DDBJ databases">
        <title>Whole genome shotgun sequence of Microbispora siamensis NBRC 104113.</title>
        <authorList>
            <person name="Komaki H."/>
            <person name="Tamura T."/>
        </authorList>
    </citation>
    <scope>NUCLEOTIDE SEQUENCE [LARGE SCALE GENOMIC DNA]</scope>
    <source>
        <strain evidence="5 6">NBRC 104113</strain>
    </source>
</reference>
<feature type="domain" description="Methyltransferase type 11" evidence="4">
    <location>
        <begin position="45"/>
        <end position="137"/>
    </location>
</feature>
<dbReference type="PANTHER" id="PTHR44942">
    <property type="entry name" value="METHYLTRANSF_11 DOMAIN-CONTAINING PROTEIN"/>
    <property type="match status" value="1"/>
</dbReference>
<dbReference type="RefSeq" id="WP_204052437.1">
    <property type="nucleotide sequence ID" value="NZ_BOOF01000056.1"/>
</dbReference>
<dbReference type="InterPro" id="IPR051052">
    <property type="entry name" value="Diverse_substrate_MTase"/>
</dbReference>
<evidence type="ECO:0000259" key="4">
    <source>
        <dbReference type="Pfam" id="PF08241"/>
    </source>
</evidence>
<organism evidence="5 6">
    <name type="scientific">Microbispora siamensis</name>
    <dbReference type="NCBI Taxonomy" id="564413"/>
    <lineage>
        <taxon>Bacteria</taxon>
        <taxon>Bacillati</taxon>
        <taxon>Actinomycetota</taxon>
        <taxon>Actinomycetes</taxon>
        <taxon>Streptosporangiales</taxon>
        <taxon>Streptosporangiaceae</taxon>
        <taxon>Microbispora</taxon>
    </lineage>
</organism>
<protein>
    <recommendedName>
        <fullName evidence="4">Methyltransferase type 11 domain-containing protein</fullName>
    </recommendedName>
</protein>